<dbReference type="PANTHER" id="PTHR46417">
    <property type="entry name" value="TRNA (GUANINE-N(1)-)-METHYLTRANSFERASE"/>
    <property type="match status" value="1"/>
</dbReference>
<comment type="function">
    <text evidence="1 15 17">Specifically methylates guanosine-37 in various tRNAs.</text>
</comment>
<keyword evidence="11 15" id="KW-0819">tRNA processing</keyword>
<evidence type="ECO:0000256" key="14">
    <source>
        <dbReference type="ARBA" id="ARBA00047783"/>
    </source>
</evidence>
<feature type="binding site" evidence="15 16">
    <location>
        <position position="116"/>
    </location>
    <ligand>
        <name>S-adenosyl-L-methionine</name>
        <dbReference type="ChEBI" id="CHEBI:59789"/>
    </ligand>
</feature>
<dbReference type="GO" id="GO:0002939">
    <property type="term" value="P:tRNA N1-guanine methylation"/>
    <property type="evidence" value="ECO:0007669"/>
    <property type="project" value="TreeGrafter"/>
</dbReference>
<dbReference type="InterPro" id="IPR002649">
    <property type="entry name" value="tRNA_m1G_MeTrfase_TrmD"/>
</dbReference>
<dbReference type="PIRSF" id="PIRSF000386">
    <property type="entry name" value="tRNA_mtase"/>
    <property type="match status" value="1"/>
</dbReference>
<dbReference type="GO" id="GO:0052906">
    <property type="term" value="F:tRNA (guanine(37)-N1)-methyltransferase activity"/>
    <property type="evidence" value="ECO:0007669"/>
    <property type="project" value="UniProtKB-UniRule"/>
</dbReference>
<feature type="domain" description="tRNA methyltransferase TRMD/TRM10-type" evidence="18">
    <location>
        <begin position="1"/>
        <end position="215"/>
    </location>
</feature>
<keyword evidence="9 15" id="KW-0808">Transferase</keyword>
<comment type="subcellular location">
    <subcellularLocation>
        <location evidence="2 15 17">Cytoplasm</location>
    </subcellularLocation>
</comment>
<dbReference type="InterPro" id="IPR016009">
    <property type="entry name" value="tRNA_MeTrfase_TRMD/TRM10"/>
</dbReference>
<dbReference type="HAMAP" id="MF_00605">
    <property type="entry name" value="TrmD"/>
    <property type="match status" value="1"/>
</dbReference>
<evidence type="ECO:0000256" key="12">
    <source>
        <dbReference type="ARBA" id="ARBA00029736"/>
    </source>
</evidence>
<dbReference type="Gene3D" id="1.10.1270.20">
    <property type="entry name" value="tRNA(m1g37)methyltransferase, domain 2"/>
    <property type="match status" value="1"/>
</dbReference>
<evidence type="ECO:0000259" key="18">
    <source>
        <dbReference type="Pfam" id="PF01746"/>
    </source>
</evidence>
<dbReference type="STRING" id="1802439.A2589_01845"/>
<protein>
    <recommendedName>
        <fullName evidence="6 15">tRNA (guanine-N(1)-)-methyltransferase</fullName>
        <ecNumber evidence="5 15">2.1.1.228</ecNumber>
    </recommendedName>
    <alternativeName>
        <fullName evidence="12 15">M1G-methyltransferase</fullName>
    </alternativeName>
    <alternativeName>
        <fullName evidence="13 15">tRNA [GM37] methyltransferase</fullName>
    </alternativeName>
</protein>
<evidence type="ECO:0000256" key="5">
    <source>
        <dbReference type="ARBA" id="ARBA00012807"/>
    </source>
</evidence>
<keyword evidence="7 15" id="KW-0963">Cytoplasm</keyword>
<evidence type="ECO:0000313" key="19">
    <source>
        <dbReference type="EMBL" id="OHA59583.1"/>
    </source>
</evidence>
<evidence type="ECO:0000256" key="15">
    <source>
        <dbReference type="HAMAP-Rule" id="MF_00605"/>
    </source>
</evidence>
<evidence type="ECO:0000256" key="2">
    <source>
        <dbReference type="ARBA" id="ARBA00004496"/>
    </source>
</evidence>
<proteinExistence type="inferred from homology"/>
<name>A0A1G2QGU2_9BACT</name>
<evidence type="ECO:0000256" key="1">
    <source>
        <dbReference type="ARBA" id="ARBA00002634"/>
    </source>
</evidence>
<organism evidence="19 20">
    <name type="scientific">Candidatus Vogelbacteria bacterium RIFOXYD1_FULL_46_19</name>
    <dbReference type="NCBI Taxonomy" id="1802439"/>
    <lineage>
        <taxon>Bacteria</taxon>
        <taxon>Candidatus Vogeliibacteriota</taxon>
    </lineage>
</organism>
<dbReference type="InterPro" id="IPR023148">
    <property type="entry name" value="tRNA_m1G_MeTrfase_C_sf"/>
</dbReference>
<sequence>MKFNIISVVPEAMESYLNSSIIGRAVGTKKIKVKILNPRDFTADKHRKADERPYGGGPGMVLKAEPILKAVQKLTGRTGKTKKIKTIIFSPGGKLFTNELAAKWAKTYDELVMISGRYEGIDARVKKILKAEEISVGPYVLTGGELPALIVLDTVARKLPGVLGSDESVEERRVASGEVYTRPEVLEYEKKKYRVPKVLLSGHHKNIDGWRGERKSL</sequence>
<dbReference type="Proteomes" id="UP000177838">
    <property type="component" value="Unassembled WGS sequence"/>
</dbReference>
<evidence type="ECO:0000256" key="16">
    <source>
        <dbReference type="PIRSR" id="PIRSR000386-1"/>
    </source>
</evidence>
<comment type="caution">
    <text evidence="19">The sequence shown here is derived from an EMBL/GenBank/DDBJ whole genome shotgun (WGS) entry which is preliminary data.</text>
</comment>
<dbReference type="EC" id="2.1.1.228" evidence="5 15"/>
<evidence type="ECO:0000256" key="8">
    <source>
        <dbReference type="ARBA" id="ARBA00022603"/>
    </source>
</evidence>
<accession>A0A1G2QGU2</accession>
<comment type="similarity">
    <text evidence="3 15 17">Belongs to the RNA methyltransferase TrmD family.</text>
</comment>
<evidence type="ECO:0000256" key="7">
    <source>
        <dbReference type="ARBA" id="ARBA00022490"/>
    </source>
</evidence>
<evidence type="ECO:0000256" key="6">
    <source>
        <dbReference type="ARBA" id="ARBA00014679"/>
    </source>
</evidence>
<dbReference type="PANTHER" id="PTHR46417:SF1">
    <property type="entry name" value="TRNA (GUANINE-N(1)-)-METHYLTRANSFERASE"/>
    <property type="match status" value="1"/>
</dbReference>
<dbReference type="NCBIfam" id="TIGR00088">
    <property type="entry name" value="trmD"/>
    <property type="match status" value="1"/>
</dbReference>
<evidence type="ECO:0000313" key="20">
    <source>
        <dbReference type="Proteomes" id="UP000177838"/>
    </source>
</evidence>
<comment type="catalytic activity">
    <reaction evidence="14 15 17">
        <text>guanosine(37) in tRNA + S-adenosyl-L-methionine = N(1)-methylguanosine(37) in tRNA + S-adenosyl-L-homocysteine + H(+)</text>
        <dbReference type="Rhea" id="RHEA:36899"/>
        <dbReference type="Rhea" id="RHEA-COMP:10145"/>
        <dbReference type="Rhea" id="RHEA-COMP:10147"/>
        <dbReference type="ChEBI" id="CHEBI:15378"/>
        <dbReference type="ChEBI" id="CHEBI:57856"/>
        <dbReference type="ChEBI" id="CHEBI:59789"/>
        <dbReference type="ChEBI" id="CHEBI:73542"/>
        <dbReference type="ChEBI" id="CHEBI:74269"/>
        <dbReference type="EC" id="2.1.1.228"/>
    </reaction>
</comment>
<gene>
    <name evidence="15" type="primary">trmD</name>
    <name evidence="19" type="ORF">A2589_01845</name>
</gene>
<dbReference type="SUPFAM" id="SSF75217">
    <property type="entry name" value="alpha/beta knot"/>
    <property type="match status" value="1"/>
</dbReference>
<evidence type="ECO:0000256" key="11">
    <source>
        <dbReference type="ARBA" id="ARBA00022694"/>
    </source>
</evidence>
<dbReference type="EMBL" id="MHTK01000006">
    <property type="protein sequence ID" value="OHA59583.1"/>
    <property type="molecule type" value="Genomic_DNA"/>
</dbReference>
<evidence type="ECO:0000256" key="9">
    <source>
        <dbReference type="ARBA" id="ARBA00022679"/>
    </source>
</evidence>
<comment type="subunit">
    <text evidence="4 15 17">Homodimer.</text>
</comment>
<dbReference type="GO" id="GO:0005829">
    <property type="term" value="C:cytosol"/>
    <property type="evidence" value="ECO:0007669"/>
    <property type="project" value="TreeGrafter"/>
</dbReference>
<keyword evidence="8 15" id="KW-0489">Methyltransferase</keyword>
<dbReference type="Gene3D" id="3.40.1280.10">
    <property type="match status" value="1"/>
</dbReference>
<evidence type="ECO:0000256" key="3">
    <source>
        <dbReference type="ARBA" id="ARBA00007630"/>
    </source>
</evidence>
<dbReference type="NCBIfam" id="NF000648">
    <property type="entry name" value="PRK00026.1"/>
    <property type="match status" value="1"/>
</dbReference>
<evidence type="ECO:0000256" key="10">
    <source>
        <dbReference type="ARBA" id="ARBA00022691"/>
    </source>
</evidence>
<keyword evidence="10 15" id="KW-0949">S-adenosyl-L-methionine</keyword>
<dbReference type="AlphaFoldDB" id="A0A1G2QGU2"/>
<evidence type="ECO:0000256" key="17">
    <source>
        <dbReference type="RuleBase" id="RU003464"/>
    </source>
</evidence>
<evidence type="ECO:0000256" key="4">
    <source>
        <dbReference type="ARBA" id="ARBA00011738"/>
    </source>
</evidence>
<dbReference type="Pfam" id="PF01746">
    <property type="entry name" value="tRNA_m1G_MT"/>
    <property type="match status" value="1"/>
</dbReference>
<evidence type="ECO:0000256" key="13">
    <source>
        <dbReference type="ARBA" id="ARBA00033392"/>
    </source>
</evidence>
<dbReference type="InterPro" id="IPR029026">
    <property type="entry name" value="tRNA_m1G_MTases_N"/>
</dbReference>
<comment type="caution">
    <text evidence="15">Lacks conserved residue(s) required for the propagation of feature annotation.</text>
</comment>
<reference evidence="19 20" key="1">
    <citation type="journal article" date="2016" name="Nat. Commun.">
        <title>Thousands of microbial genomes shed light on interconnected biogeochemical processes in an aquifer system.</title>
        <authorList>
            <person name="Anantharaman K."/>
            <person name="Brown C.T."/>
            <person name="Hug L.A."/>
            <person name="Sharon I."/>
            <person name="Castelle C.J."/>
            <person name="Probst A.J."/>
            <person name="Thomas B.C."/>
            <person name="Singh A."/>
            <person name="Wilkins M.J."/>
            <person name="Karaoz U."/>
            <person name="Brodie E.L."/>
            <person name="Williams K.H."/>
            <person name="Hubbard S.S."/>
            <person name="Banfield J.F."/>
        </authorList>
    </citation>
    <scope>NUCLEOTIDE SEQUENCE [LARGE SCALE GENOMIC DNA]</scope>
</reference>
<dbReference type="InterPro" id="IPR029028">
    <property type="entry name" value="Alpha/beta_knot_MTases"/>
</dbReference>